<feature type="chain" id="PRO_5045000662" description="RxLR effector protein" evidence="5">
    <location>
        <begin position="28"/>
        <end position="208"/>
    </location>
</feature>
<evidence type="ECO:0000313" key="6">
    <source>
        <dbReference type="EMBL" id="OWZ09030.1"/>
    </source>
</evidence>
<keyword evidence="7" id="KW-1185">Reference proteome</keyword>
<keyword evidence="4 5" id="KW-0732">Signal</keyword>
<comment type="caution">
    <text evidence="6">The sequence shown here is derived from an EMBL/GenBank/DDBJ whole genome shotgun (WGS) entry which is preliminary data.</text>
</comment>
<comment type="similarity">
    <text evidence="2 5">Belongs to the RxLR effector family.</text>
</comment>
<dbReference type="InterPro" id="IPR031825">
    <property type="entry name" value="RXLR"/>
</dbReference>
<evidence type="ECO:0000256" key="3">
    <source>
        <dbReference type="ARBA" id="ARBA00022525"/>
    </source>
</evidence>
<evidence type="ECO:0000313" key="7">
    <source>
        <dbReference type="Proteomes" id="UP000198211"/>
    </source>
</evidence>
<feature type="signal peptide" evidence="5">
    <location>
        <begin position="1"/>
        <end position="27"/>
    </location>
</feature>
<comment type="subcellular location">
    <subcellularLocation>
        <location evidence="1 5">Secreted</location>
    </subcellularLocation>
</comment>
<evidence type="ECO:0000256" key="4">
    <source>
        <dbReference type="ARBA" id="ARBA00022729"/>
    </source>
</evidence>
<reference evidence="7" key="1">
    <citation type="submission" date="2017-03" db="EMBL/GenBank/DDBJ databases">
        <title>Phytopthora megakarya and P. palmivora, two closely related causual agents of cacao black pod achieved similar genome size and gene model numbers by different mechanisms.</title>
        <authorList>
            <person name="Ali S."/>
            <person name="Shao J."/>
            <person name="Larry D.J."/>
            <person name="Kronmiller B."/>
            <person name="Shen D."/>
            <person name="Strem M.D."/>
            <person name="Melnick R.L."/>
            <person name="Guiltinan M.J."/>
            <person name="Tyler B.M."/>
            <person name="Meinhardt L.W."/>
            <person name="Bailey B.A."/>
        </authorList>
    </citation>
    <scope>NUCLEOTIDE SEQUENCE [LARGE SCALE GENOMIC DNA]</scope>
    <source>
        <strain evidence="7">zdho120</strain>
    </source>
</reference>
<sequence length="208" mass="23632">MKKMHLFLVISMAILLAISPTITNVASSDLVSSVDNINTGPENPRFLRTSKVVSDGNKMSDNSVNDERAALPSAELLFLNKGGGHGVLNNHAFKAITEHGETPTSVYKILDISGKLRTGENLLYDADYMFWREFSVWWEQRLPVNGIGDYYNDMFKAIAGSGATPKRLFKNLDIREKIRHMNEKDMLKDSDFMFWRNFAEWYGKNAKM</sequence>
<protein>
    <recommendedName>
        <fullName evidence="5">RxLR effector protein</fullName>
    </recommendedName>
</protein>
<dbReference type="Proteomes" id="UP000198211">
    <property type="component" value="Unassembled WGS sequence"/>
</dbReference>
<dbReference type="AlphaFoldDB" id="A0A225VWV1"/>
<evidence type="ECO:0000256" key="1">
    <source>
        <dbReference type="ARBA" id="ARBA00004613"/>
    </source>
</evidence>
<evidence type="ECO:0000256" key="2">
    <source>
        <dbReference type="ARBA" id="ARBA00010400"/>
    </source>
</evidence>
<dbReference type="Pfam" id="PF16810">
    <property type="entry name" value="RXLR"/>
    <property type="match status" value="1"/>
</dbReference>
<comment type="function">
    <text evidence="5">Effector that suppresses plant defense responses during pathogen infection.</text>
</comment>
<keyword evidence="3 5" id="KW-0964">Secreted</keyword>
<dbReference type="EMBL" id="NBNE01002937">
    <property type="protein sequence ID" value="OWZ09030.1"/>
    <property type="molecule type" value="Genomic_DNA"/>
</dbReference>
<name>A0A225VWV1_9STRA</name>
<gene>
    <name evidence="6" type="ORF">PHMEG_00018334</name>
</gene>
<dbReference type="OrthoDB" id="145360at2759"/>
<proteinExistence type="inferred from homology"/>
<comment type="domain">
    <text evidence="5">The RxLR-dEER motif acts to carry the protein into the host cell cytoplasm through binding to cell surface phosphatidylinositol-3-phosphate.</text>
</comment>
<evidence type="ECO:0000256" key="5">
    <source>
        <dbReference type="RuleBase" id="RU367124"/>
    </source>
</evidence>
<accession>A0A225VWV1</accession>
<organism evidence="6 7">
    <name type="scientific">Phytophthora megakarya</name>
    <dbReference type="NCBI Taxonomy" id="4795"/>
    <lineage>
        <taxon>Eukaryota</taxon>
        <taxon>Sar</taxon>
        <taxon>Stramenopiles</taxon>
        <taxon>Oomycota</taxon>
        <taxon>Peronosporomycetes</taxon>
        <taxon>Peronosporales</taxon>
        <taxon>Peronosporaceae</taxon>
        <taxon>Phytophthora</taxon>
    </lineage>
</organism>